<dbReference type="PANTHER" id="PTHR43141:SF2">
    <property type="entry name" value="BLR3729 PROTEIN"/>
    <property type="match status" value="1"/>
</dbReference>
<feature type="transmembrane region" description="Helical" evidence="7">
    <location>
        <begin position="88"/>
        <end position="106"/>
    </location>
</feature>
<comment type="subcellular location">
    <subcellularLocation>
        <location evidence="1">Cell membrane</location>
        <topology evidence="1">Multi-pass membrane protein</topology>
    </subcellularLocation>
</comment>
<dbReference type="PANTHER" id="PTHR43141">
    <property type="entry name" value="CYTOCHROME BD2 SUBUNIT II"/>
    <property type="match status" value="1"/>
</dbReference>
<feature type="transmembrane region" description="Helical" evidence="7">
    <location>
        <begin position="12"/>
        <end position="42"/>
    </location>
</feature>
<evidence type="ECO:0000256" key="6">
    <source>
        <dbReference type="ARBA" id="ARBA00023136"/>
    </source>
</evidence>
<dbReference type="InterPro" id="IPR003317">
    <property type="entry name" value="Cyt-d_oxidase_su2"/>
</dbReference>
<dbReference type="Proteomes" id="UP000218288">
    <property type="component" value="Plasmid pMPPM01"/>
</dbReference>
<dbReference type="Pfam" id="PF02322">
    <property type="entry name" value="Cyt_bd_oxida_II"/>
    <property type="match status" value="1"/>
</dbReference>
<evidence type="ECO:0000256" key="1">
    <source>
        <dbReference type="ARBA" id="ARBA00004651"/>
    </source>
</evidence>
<evidence type="ECO:0000256" key="4">
    <source>
        <dbReference type="ARBA" id="ARBA00022692"/>
    </source>
</evidence>
<keyword evidence="3" id="KW-1003">Cell membrane</keyword>
<keyword evidence="6 7" id="KW-0472">Membrane</keyword>
<comment type="similarity">
    <text evidence="2">Belongs to the cytochrome ubiquinol oxidase subunit 2 family.</text>
</comment>
<dbReference type="GO" id="GO:0009055">
    <property type="term" value="F:electron transfer activity"/>
    <property type="evidence" value="ECO:0007669"/>
    <property type="project" value="TreeGrafter"/>
</dbReference>
<dbReference type="GO" id="GO:0005886">
    <property type="term" value="C:plasma membrane"/>
    <property type="evidence" value="ECO:0007669"/>
    <property type="project" value="UniProtKB-SubCell"/>
</dbReference>
<protein>
    <submittedName>
        <fullName evidence="8">Quinol oxidase subunit II</fullName>
    </submittedName>
</protein>
<proteinExistence type="inferred from homology"/>
<evidence type="ECO:0000256" key="3">
    <source>
        <dbReference type="ARBA" id="ARBA00022475"/>
    </source>
</evidence>
<evidence type="ECO:0000256" key="5">
    <source>
        <dbReference type="ARBA" id="ARBA00022989"/>
    </source>
</evidence>
<reference evidence="8 9" key="1">
    <citation type="journal article" date="2016" name="Genome Announc.">
        <title>Complete Genome Sequence of Methylobacterium populi P-1M, Isolated from Pink-Pigmented Household Biofilm.</title>
        <authorList>
            <person name="Morohoshi T."/>
            <person name="Ikeda T."/>
        </authorList>
    </citation>
    <scope>NUCLEOTIDE SEQUENCE [LARGE SCALE GENOMIC DNA]</scope>
    <source>
        <strain evidence="8 9">P-1M</strain>
        <plasmid evidence="9">Plasmid pmppm01 dna</plasmid>
    </source>
</reference>
<evidence type="ECO:0000313" key="9">
    <source>
        <dbReference type="Proteomes" id="UP000218288"/>
    </source>
</evidence>
<keyword evidence="5 7" id="KW-1133">Transmembrane helix</keyword>
<gene>
    <name evidence="8" type="ORF">MPPM_5450</name>
</gene>
<dbReference type="OrthoDB" id="9776710at2"/>
<name>A0A160PLM7_9HYPH</name>
<dbReference type="GO" id="GO:0016682">
    <property type="term" value="F:oxidoreductase activity, acting on diphenols and related substances as donors, oxygen as acceptor"/>
    <property type="evidence" value="ECO:0007669"/>
    <property type="project" value="TreeGrafter"/>
</dbReference>
<keyword evidence="8" id="KW-0614">Plasmid</keyword>
<organism evidence="8 9">
    <name type="scientific">Methylorubrum populi</name>
    <dbReference type="NCBI Taxonomy" id="223967"/>
    <lineage>
        <taxon>Bacteria</taxon>
        <taxon>Pseudomonadati</taxon>
        <taxon>Pseudomonadota</taxon>
        <taxon>Alphaproteobacteria</taxon>
        <taxon>Hyphomicrobiales</taxon>
        <taxon>Methylobacteriaceae</taxon>
        <taxon>Methylorubrum</taxon>
    </lineage>
</organism>
<evidence type="ECO:0000313" key="8">
    <source>
        <dbReference type="EMBL" id="BAU94055.1"/>
    </source>
</evidence>
<accession>A0A160PLM7</accession>
<evidence type="ECO:0000256" key="7">
    <source>
        <dbReference type="SAM" id="Phobius"/>
    </source>
</evidence>
<geneLocation type="plasmid" evidence="9">
    <name>pmppm01 dna</name>
</geneLocation>
<evidence type="ECO:0000256" key="2">
    <source>
        <dbReference type="ARBA" id="ARBA00007543"/>
    </source>
</evidence>
<keyword evidence="4 7" id="KW-0812">Transmembrane</keyword>
<dbReference type="GO" id="GO:0019646">
    <property type="term" value="P:aerobic electron transport chain"/>
    <property type="evidence" value="ECO:0007669"/>
    <property type="project" value="TreeGrafter"/>
</dbReference>
<sequence length="147" mass="15675">MGELSPADWLPVVFAALLGLSILAYVILDGYDLGVGVLLGSARTEAERDTMIASIGPFWDANETWLVLATGLLLVAFPAAHGVILTELYLPVALMLLGLILRGVAFKFRTKMAPARKLAWDHAFVAGSGLTALAQGYMLGLYIGVRT</sequence>
<feature type="transmembrane region" description="Helical" evidence="7">
    <location>
        <begin position="118"/>
        <end position="143"/>
    </location>
</feature>
<dbReference type="GO" id="GO:0070069">
    <property type="term" value="C:cytochrome complex"/>
    <property type="evidence" value="ECO:0007669"/>
    <property type="project" value="TreeGrafter"/>
</dbReference>
<dbReference type="EMBL" id="AP014810">
    <property type="protein sequence ID" value="BAU94055.1"/>
    <property type="molecule type" value="Genomic_DNA"/>
</dbReference>
<dbReference type="AlphaFoldDB" id="A0A160PLM7"/>